<organism evidence="1 2">
    <name type="scientific">Spiromyces aspiralis</name>
    <dbReference type="NCBI Taxonomy" id="68401"/>
    <lineage>
        <taxon>Eukaryota</taxon>
        <taxon>Fungi</taxon>
        <taxon>Fungi incertae sedis</taxon>
        <taxon>Zoopagomycota</taxon>
        <taxon>Kickxellomycotina</taxon>
        <taxon>Kickxellomycetes</taxon>
        <taxon>Kickxellales</taxon>
        <taxon>Kickxellaceae</taxon>
        <taxon>Spiromyces</taxon>
    </lineage>
</organism>
<gene>
    <name evidence="1" type="ORF">EV182_001007</name>
</gene>
<accession>A0ACC1HHA3</accession>
<name>A0ACC1HHA3_9FUNG</name>
<evidence type="ECO:0000313" key="2">
    <source>
        <dbReference type="Proteomes" id="UP001145114"/>
    </source>
</evidence>
<evidence type="ECO:0000313" key="1">
    <source>
        <dbReference type="EMBL" id="KAJ1675572.1"/>
    </source>
</evidence>
<keyword evidence="2" id="KW-1185">Reference proteome</keyword>
<proteinExistence type="predicted"/>
<dbReference type="Proteomes" id="UP001145114">
    <property type="component" value="Unassembled WGS sequence"/>
</dbReference>
<dbReference type="EMBL" id="JAMZIH010005247">
    <property type="protein sequence ID" value="KAJ1675572.1"/>
    <property type="molecule type" value="Genomic_DNA"/>
</dbReference>
<comment type="caution">
    <text evidence="1">The sequence shown here is derived from an EMBL/GenBank/DDBJ whole genome shotgun (WGS) entry which is preliminary data.</text>
</comment>
<sequence>MNIAVGPILRNNDFIQTPTNHLFVGTPEKVTILTLYSMISENNFEKASTFAFPPKHATVISYCWVPVIDGHWNVEDEFLLMACSDGEIRKMRAQRNPDTDEWRAIASFRPGKTVRNFLAPASVVLGNVVAALVAVGSEDGRVKLFQVPYDDSLPENGAEIASIDAHRDQIHKLEWVSASSGSDTRYLVTCCVDGTCRVWKISLRCDEDSRVQATVEVRGLVFPRTYEPATLVCQGEGKVVVAKPTMAAILQGWDTDRIEKYSIELPFTHAISGKFCTGTTAFILTSFDSKIAVLEQQQQPTAGTSGNTEGAKDPSRDHHSWRLNAEEARGLVSQLRRSLKASIDDFSPKQPYYTRGLTLSADACYMGFCVDNNLEYDYQTDINHQTQVHLLSISAYSTDLAHRVISRILDGDFFVMGGVRTEVGETRYLLWGLLTNASQSRFEELIDVIAKEANRRPNLASSQAHVQLMNNVIASMKGLDSEMR</sequence>
<reference evidence="1" key="1">
    <citation type="submission" date="2022-06" db="EMBL/GenBank/DDBJ databases">
        <title>Phylogenomic reconstructions and comparative analyses of Kickxellomycotina fungi.</title>
        <authorList>
            <person name="Reynolds N.K."/>
            <person name="Stajich J.E."/>
            <person name="Barry K."/>
            <person name="Grigoriev I.V."/>
            <person name="Crous P."/>
            <person name="Smith M.E."/>
        </authorList>
    </citation>
    <scope>NUCLEOTIDE SEQUENCE</scope>
    <source>
        <strain evidence="1">RSA 2271</strain>
    </source>
</reference>
<protein>
    <submittedName>
        <fullName evidence="1">Uncharacterized protein</fullName>
    </submittedName>
</protein>